<comment type="similarity">
    <text evidence="2">Belongs to the bacterial solute-binding protein 5 family.</text>
</comment>
<accession>T0YG12</accession>
<dbReference type="Pfam" id="PF00496">
    <property type="entry name" value="SBP_bac_5"/>
    <property type="match status" value="1"/>
</dbReference>
<evidence type="ECO:0000256" key="1">
    <source>
        <dbReference type="ARBA" id="ARBA00004196"/>
    </source>
</evidence>
<evidence type="ECO:0000259" key="5">
    <source>
        <dbReference type="Pfam" id="PF00496"/>
    </source>
</evidence>
<dbReference type="GO" id="GO:0015833">
    <property type="term" value="P:peptide transport"/>
    <property type="evidence" value="ECO:0007669"/>
    <property type="project" value="TreeGrafter"/>
</dbReference>
<evidence type="ECO:0000256" key="4">
    <source>
        <dbReference type="ARBA" id="ARBA00022729"/>
    </source>
</evidence>
<keyword evidence="4" id="KW-0732">Signal</keyword>
<gene>
    <name evidence="6" type="ORF">B2A_13715</name>
</gene>
<reference evidence="6" key="2">
    <citation type="journal article" date="2014" name="ISME J.">
        <title>Microbial stratification in low pH oxic and suboxic macroscopic growths along an acid mine drainage.</title>
        <authorList>
            <person name="Mendez-Garcia C."/>
            <person name="Mesa V."/>
            <person name="Sprenger R.R."/>
            <person name="Richter M."/>
            <person name="Diez M.S."/>
            <person name="Solano J."/>
            <person name="Bargiela R."/>
            <person name="Golyshina O.V."/>
            <person name="Manteca A."/>
            <person name="Ramos J.L."/>
            <person name="Gallego J.R."/>
            <person name="Llorente I."/>
            <person name="Martins Dos Santos V.A."/>
            <person name="Jensen O.N."/>
            <person name="Pelaez A.I."/>
            <person name="Sanchez J."/>
            <person name="Ferrer M."/>
        </authorList>
    </citation>
    <scope>NUCLEOTIDE SEQUENCE</scope>
</reference>
<dbReference type="SUPFAM" id="SSF53850">
    <property type="entry name" value="Periplasmic binding protein-like II"/>
    <property type="match status" value="1"/>
</dbReference>
<evidence type="ECO:0000256" key="2">
    <source>
        <dbReference type="ARBA" id="ARBA00005695"/>
    </source>
</evidence>
<name>T0YG12_9ZZZZ</name>
<evidence type="ECO:0000313" key="6">
    <source>
        <dbReference type="EMBL" id="EQD32028.1"/>
    </source>
</evidence>
<dbReference type="Gene3D" id="3.40.190.10">
    <property type="entry name" value="Periplasmic binding protein-like II"/>
    <property type="match status" value="1"/>
</dbReference>
<dbReference type="GO" id="GO:1904680">
    <property type="term" value="F:peptide transmembrane transporter activity"/>
    <property type="evidence" value="ECO:0007669"/>
    <property type="project" value="TreeGrafter"/>
</dbReference>
<comment type="caution">
    <text evidence="6">The sequence shown here is derived from an EMBL/GenBank/DDBJ whole genome shotgun (WGS) entry which is preliminary data.</text>
</comment>
<comment type="subcellular location">
    <subcellularLocation>
        <location evidence="1">Cell envelope</location>
    </subcellularLocation>
</comment>
<organism evidence="6">
    <name type="scientific">mine drainage metagenome</name>
    <dbReference type="NCBI Taxonomy" id="410659"/>
    <lineage>
        <taxon>unclassified sequences</taxon>
        <taxon>metagenomes</taxon>
        <taxon>ecological metagenomes</taxon>
    </lineage>
</organism>
<evidence type="ECO:0000256" key="3">
    <source>
        <dbReference type="ARBA" id="ARBA00022448"/>
    </source>
</evidence>
<dbReference type="InterPro" id="IPR039424">
    <property type="entry name" value="SBP_5"/>
</dbReference>
<dbReference type="Gene3D" id="3.10.105.10">
    <property type="entry name" value="Dipeptide-binding Protein, Domain 3"/>
    <property type="match status" value="1"/>
</dbReference>
<dbReference type="GO" id="GO:0030313">
    <property type="term" value="C:cell envelope"/>
    <property type="evidence" value="ECO:0007669"/>
    <property type="project" value="UniProtKB-SubCell"/>
</dbReference>
<sequence length="197" mass="21468">MGPFGQEIEAGPFVLSTINSEGATMVPNTHFWLGTPKIKQFDVEKFSTTATADLALEKGTVNAVNPALSDYNALKNLSSVSTVLQPENYVFYLWFNYHVAPFNNLHFRMGLAYALNKTRIMTKDEDGVGAAGSANMSFGGMPGVLKSYWAPGLTYYGYNVSAAEAQFEQAGYHIGSSGYFVNNSTGKQVTFQIQEPS</sequence>
<feature type="non-terminal residue" evidence="6">
    <location>
        <position position="197"/>
    </location>
</feature>
<protein>
    <submittedName>
        <fullName evidence="6">Extracellular solute-binding protein family 5</fullName>
    </submittedName>
</protein>
<dbReference type="AlphaFoldDB" id="T0YG12"/>
<dbReference type="PANTHER" id="PTHR30290:SF10">
    <property type="entry name" value="PERIPLASMIC OLIGOPEPTIDE-BINDING PROTEIN-RELATED"/>
    <property type="match status" value="1"/>
</dbReference>
<proteinExistence type="inferred from homology"/>
<keyword evidence="3" id="KW-0813">Transport</keyword>
<feature type="domain" description="Solute-binding protein family 5" evidence="5">
    <location>
        <begin position="10"/>
        <end position="186"/>
    </location>
</feature>
<dbReference type="PANTHER" id="PTHR30290">
    <property type="entry name" value="PERIPLASMIC BINDING COMPONENT OF ABC TRANSPORTER"/>
    <property type="match status" value="1"/>
</dbReference>
<dbReference type="EMBL" id="AUZZ01009937">
    <property type="protein sequence ID" value="EQD32028.1"/>
    <property type="molecule type" value="Genomic_DNA"/>
</dbReference>
<reference evidence="6" key="1">
    <citation type="submission" date="2013-08" db="EMBL/GenBank/DDBJ databases">
        <authorList>
            <person name="Mendez C."/>
            <person name="Richter M."/>
            <person name="Ferrer M."/>
            <person name="Sanchez J."/>
        </authorList>
    </citation>
    <scope>NUCLEOTIDE SEQUENCE</scope>
</reference>
<dbReference type="InterPro" id="IPR000914">
    <property type="entry name" value="SBP_5_dom"/>
</dbReference>